<evidence type="ECO:0000313" key="1">
    <source>
        <dbReference type="EMBL" id="CAL1574282.1"/>
    </source>
</evidence>
<evidence type="ECO:0000313" key="2">
    <source>
        <dbReference type="Proteomes" id="UP001497482"/>
    </source>
</evidence>
<protein>
    <submittedName>
        <fullName evidence="1">Uncharacterized protein</fullName>
    </submittedName>
</protein>
<accession>A0AAV2JE60</accession>
<keyword evidence="2" id="KW-1185">Reference proteome</keyword>
<dbReference type="EMBL" id="OZ035833">
    <property type="protein sequence ID" value="CAL1574282.1"/>
    <property type="molecule type" value="Genomic_DNA"/>
</dbReference>
<gene>
    <name evidence="1" type="ORF">KC01_LOCUS6019</name>
</gene>
<dbReference type="Proteomes" id="UP001497482">
    <property type="component" value="Chromosome 11"/>
</dbReference>
<organism evidence="1 2">
    <name type="scientific">Knipowitschia caucasica</name>
    <name type="common">Caucasian dwarf goby</name>
    <name type="synonym">Pomatoschistus caucasicus</name>
    <dbReference type="NCBI Taxonomy" id="637954"/>
    <lineage>
        <taxon>Eukaryota</taxon>
        <taxon>Metazoa</taxon>
        <taxon>Chordata</taxon>
        <taxon>Craniata</taxon>
        <taxon>Vertebrata</taxon>
        <taxon>Euteleostomi</taxon>
        <taxon>Actinopterygii</taxon>
        <taxon>Neopterygii</taxon>
        <taxon>Teleostei</taxon>
        <taxon>Neoteleostei</taxon>
        <taxon>Acanthomorphata</taxon>
        <taxon>Gobiaria</taxon>
        <taxon>Gobiiformes</taxon>
        <taxon>Gobioidei</taxon>
        <taxon>Gobiidae</taxon>
        <taxon>Gobiinae</taxon>
        <taxon>Knipowitschia</taxon>
    </lineage>
</organism>
<name>A0AAV2JE60_KNICA</name>
<proteinExistence type="predicted"/>
<dbReference type="AlphaFoldDB" id="A0AAV2JE60"/>
<reference evidence="1 2" key="1">
    <citation type="submission" date="2024-04" db="EMBL/GenBank/DDBJ databases">
        <authorList>
            <person name="Waldvogel A.-M."/>
            <person name="Schoenle A."/>
        </authorList>
    </citation>
    <scope>NUCLEOTIDE SEQUENCE [LARGE SCALE GENOMIC DNA]</scope>
</reference>
<sequence length="85" mass="9284">MGLCNEAAHTRAYKPADQCYPLPTFILVFDCKRATACEFLTSKGQNRPSTSFTGHPVAAAGALIDCLGTHARRDNREEVAETEQI</sequence>